<sequence length="405" mass="43946">MGKVIPRVLLGLAALLLCVYIVFQIYSANSSKVGVETALSMEMEDTITVEGLALREETVLSFTGSGEISYAVEDGGHVPVDGTVAYVYNSAQEAHARSTAERLEREIKELKDIQNSTGKGVITVENIDKQIKERLLSVIGQADSGQYSALEESKEQLLNLLNRRQLITGKAENFNERISDLTAQLDSLSSKFSGEAQTITTTQAGFFFSEVDGYENLTDLSTLTSMTTEEIGNLIATQRSAGNGNAIGKVAEDSDWYYLCLLPEERVQTLTAGTTLVMQVPSLTTTEIPVTVLSISPAQNGQSAVVLRANTISADLSTFRKQPVTLRFRTISGLRVDTNAVHFVDGKMGVYILEGITAHFVTIEPVYTADTYMIVRSDGGAGTLELYDEIIVSGKELADGKVVQR</sequence>
<evidence type="ECO:0000313" key="3">
    <source>
        <dbReference type="Proteomes" id="UP001489509"/>
    </source>
</evidence>
<proteinExistence type="predicted"/>
<accession>A0ABV1DZ80</accession>
<dbReference type="Proteomes" id="UP001489509">
    <property type="component" value="Unassembled WGS sequence"/>
</dbReference>
<keyword evidence="3" id="KW-1185">Reference proteome</keyword>
<protein>
    <submittedName>
        <fullName evidence="2">HlyD family efflux transporter periplasmic adaptor subunit</fullName>
    </submittedName>
</protein>
<gene>
    <name evidence="2" type="ORF">WMO26_05825</name>
</gene>
<comment type="caution">
    <text evidence="2">The sequence shown here is derived from an EMBL/GenBank/DDBJ whole genome shotgun (WGS) entry which is preliminary data.</text>
</comment>
<dbReference type="RefSeq" id="WP_349218851.1">
    <property type="nucleotide sequence ID" value="NZ_JBBMFD010000007.1"/>
</dbReference>
<dbReference type="InterPro" id="IPR058728">
    <property type="entry name" value="HH_RND-rel"/>
</dbReference>
<evidence type="ECO:0000259" key="1">
    <source>
        <dbReference type="Pfam" id="PF26012"/>
    </source>
</evidence>
<evidence type="ECO:0000313" key="2">
    <source>
        <dbReference type="EMBL" id="MEQ2440345.1"/>
    </source>
</evidence>
<reference evidence="2 3" key="1">
    <citation type="submission" date="2024-03" db="EMBL/GenBank/DDBJ databases">
        <title>Human intestinal bacterial collection.</title>
        <authorList>
            <person name="Pauvert C."/>
            <person name="Hitch T.C.A."/>
            <person name="Clavel T."/>
        </authorList>
    </citation>
    <scope>NUCLEOTIDE SEQUENCE [LARGE SCALE GENOMIC DNA]</scope>
    <source>
        <strain evidence="2 3">CLA-JM-H44</strain>
    </source>
</reference>
<name>A0ABV1DZ80_9FIRM</name>
<organism evidence="2 3">
    <name type="scientific">Solibaculum intestinale</name>
    <dbReference type="NCBI Taxonomy" id="3133165"/>
    <lineage>
        <taxon>Bacteria</taxon>
        <taxon>Bacillati</taxon>
        <taxon>Bacillota</taxon>
        <taxon>Clostridia</taxon>
        <taxon>Eubacteriales</taxon>
        <taxon>Oscillospiraceae</taxon>
        <taxon>Solibaculum</taxon>
    </lineage>
</organism>
<dbReference type="Pfam" id="PF26012">
    <property type="entry name" value="HH_RND_rel"/>
    <property type="match status" value="1"/>
</dbReference>
<feature type="domain" description="RND related alpha-helical hairpin" evidence="1">
    <location>
        <begin position="96"/>
        <end position="192"/>
    </location>
</feature>
<dbReference type="EMBL" id="JBBMFD010000007">
    <property type="protein sequence ID" value="MEQ2440345.1"/>
    <property type="molecule type" value="Genomic_DNA"/>
</dbReference>